<dbReference type="Pfam" id="PF01494">
    <property type="entry name" value="FAD_binding_3"/>
    <property type="match status" value="1"/>
</dbReference>
<dbReference type="PROSITE" id="PS01304">
    <property type="entry name" value="UBIH"/>
    <property type="match status" value="1"/>
</dbReference>
<keyword evidence="10" id="KW-1185">Reference proteome</keyword>
<keyword evidence="4" id="KW-0285">Flavoprotein</keyword>
<proteinExistence type="inferred from homology"/>
<dbReference type="RefSeq" id="WP_345197154.1">
    <property type="nucleotide sequence ID" value="NZ_BAABFL010000426.1"/>
</dbReference>
<keyword evidence="6" id="KW-0560">Oxidoreductase</keyword>
<dbReference type="PRINTS" id="PR00420">
    <property type="entry name" value="RNGMNOXGNASE"/>
</dbReference>
<dbReference type="InterPro" id="IPR010971">
    <property type="entry name" value="UbiH/COQ6"/>
</dbReference>
<dbReference type="NCBIfam" id="TIGR01988">
    <property type="entry name" value="Ubi-OHases"/>
    <property type="match status" value="1"/>
</dbReference>
<evidence type="ECO:0000256" key="4">
    <source>
        <dbReference type="ARBA" id="ARBA00022630"/>
    </source>
</evidence>
<feature type="domain" description="FAD-binding" evidence="8">
    <location>
        <begin position="13"/>
        <end position="358"/>
    </location>
</feature>
<sequence length="404" mass="44658">MSQAVLSDNQSFDITIVGGGINGLAMAMALSDLPLRIALVDAGSLASEVETVSGQYDPRVCALTESSRQLLDEVGAWPLMRDARVSPYTDMAVWDADGTGNIRFTASEAGLDTLGHIVENRVTTGALLKCLRETDVTLLGNTEIASLRQADDGVQLNTQSGGQLQSRLVIAADGAHSPVRRMAGIPAREWDYQHHAIVTTVQTEQYHQDTAWQIFLPSGPLAFLPLPSDGETHYCSIVWSLVPDQAQQMMTLTDDAFCQKLGRAFEHRLGQVLSTDQRYCMPLRQRHARQYYRGRVVVMGDAAHTIHPLAGQGVNLGLLDARQLSEEIHRACERGGDYADALLLARYQRYREPHNLAVMGIMQGFQQLFGSDHLLLRWMRNTGLSLTNQVPLLKEQIIRQVMNP</sequence>
<organism evidence="9 10">
    <name type="scientific">Kistimonas scapharcae</name>
    <dbReference type="NCBI Taxonomy" id="1036133"/>
    <lineage>
        <taxon>Bacteria</taxon>
        <taxon>Pseudomonadati</taxon>
        <taxon>Pseudomonadota</taxon>
        <taxon>Gammaproteobacteria</taxon>
        <taxon>Oceanospirillales</taxon>
        <taxon>Endozoicomonadaceae</taxon>
        <taxon>Kistimonas</taxon>
    </lineage>
</organism>
<dbReference type="Gene3D" id="3.50.50.60">
    <property type="entry name" value="FAD/NAD(P)-binding domain"/>
    <property type="match status" value="2"/>
</dbReference>
<dbReference type="InterPro" id="IPR002938">
    <property type="entry name" value="FAD-bd"/>
</dbReference>
<evidence type="ECO:0000256" key="5">
    <source>
        <dbReference type="ARBA" id="ARBA00022827"/>
    </source>
</evidence>
<evidence type="ECO:0000313" key="9">
    <source>
        <dbReference type="EMBL" id="GAA4650889.1"/>
    </source>
</evidence>
<evidence type="ECO:0000256" key="3">
    <source>
        <dbReference type="ARBA" id="ARBA00005349"/>
    </source>
</evidence>
<dbReference type="PANTHER" id="PTHR43876">
    <property type="entry name" value="UBIQUINONE BIOSYNTHESIS MONOOXYGENASE COQ6, MITOCHONDRIAL"/>
    <property type="match status" value="1"/>
</dbReference>
<comment type="caution">
    <text evidence="9">The sequence shown here is derived from an EMBL/GenBank/DDBJ whole genome shotgun (WGS) entry which is preliminary data.</text>
</comment>
<evidence type="ECO:0000256" key="1">
    <source>
        <dbReference type="ARBA" id="ARBA00001974"/>
    </source>
</evidence>
<dbReference type="SUPFAM" id="SSF51905">
    <property type="entry name" value="FAD/NAD(P)-binding domain"/>
    <property type="match status" value="1"/>
</dbReference>
<dbReference type="InterPro" id="IPR018168">
    <property type="entry name" value="Ubi_Hdrlase_CS"/>
</dbReference>
<name>A0ABP8V4G9_9GAMM</name>
<reference evidence="10" key="1">
    <citation type="journal article" date="2019" name="Int. J. Syst. Evol. Microbiol.">
        <title>The Global Catalogue of Microorganisms (GCM) 10K type strain sequencing project: providing services to taxonomists for standard genome sequencing and annotation.</title>
        <authorList>
            <consortium name="The Broad Institute Genomics Platform"/>
            <consortium name="The Broad Institute Genome Sequencing Center for Infectious Disease"/>
            <person name="Wu L."/>
            <person name="Ma J."/>
        </authorList>
    </citation>
    <scope>NUCLEOTIDE SEQUENCE [LARGE SCALE GENOMIC DNA]</scope>
    <source>
        <strain evidence="10">JCM 17805</strain>
    </source>
</reference>
<gene>
    <name evidence="9" type="ORF">GCM10023116_31720</name>
</gene>
<evidence type="ECO:0000313" key="10">
    <source>
        <dbReference type="Proteomes" id="UP001500604"/>
    </source>
</evidence>
<dbReference type="EMBL" id="BAABFL010000426">
    <property type="protein sequence ID" value="GAA4650889.1"/>
    <property type="molecule type" value="Genomic_DNA"/>
</dbReference>
<evidence type="ECO:0000259" key="8">
    <source>
        <dbReference type="Pfam" id="PF01494"/>
    </source>
</evidence>
<dbReference type="InterPro" id="IPR051205">
    <property type="entry name" value="UbiH/COQ6_monooxygenase"/>
</dbReference>
<keyword evidence="5" id="KW-0274">FAD</keyword>
<comment type="pathway">
    <text evidence="2">Cofactor biosynthesis; ubiquinone biosynthesis.</text>
</comment>
<comment type="cofactor">
    <cofactor evidence="1">
        <name>FAD</name>
        <dbReference type="ChEBI" id="CHEBI:57692"/>
    </cofactor>
</comment>
<dbReference type="InterPro" id="IPR036188">
    <property type="entry name" value="FAD/NAD-bd_sf"/>
</dbReference>
<keyword evidence="7" id="KW-0503">Monooxygenase</keyword>
<accession>A0ABP8V4G9</accession>
<evidence type="ECO:0000256" key="6">
    <source>
        <dbReference type="ARBA" id="ARBA00023002"/>
    </source>
</evidence>
<dbReference type="Proteomes" id="UP001500604">
    <property type="component" value="Unassembled WGS sequence"/>
</dbReference>
<evidence type="ECO:0000256" key="7">
    <source>
        <dbReference type="ARBA" id="ARBA00023033"/>
    </source>
</evidence>
<evidence type="ECO:0000256" key="2">
    <source>
        <dbReference type="ARBA" id="ARBA00004749"/>
    </source>
</evidence>
<protein>
    <submittedName>
        <fullName evidence="9">2-octaprenyl-3-methyl-6-methoxy-1,4-benzoquinol hydroxylase</fullName>
    </submittedName>
</protein>
<dbReference type="PANTHER" id="PTHR43876:SF7">
    <property type="entry name" value="UBIQUINONE BIOSYNTHESIS MONOOXYGENASE COQ6, MITOCHONDRIAL"/>
    <property type="match status" value="1"/>
</dbReference>
<comment type="similarity">
    <text evidence="3">Belongs to the UbiH/COQ6 family.</text>
</comment>